<dbReference type="InterPro" id="IPR050742">
    <property type="entry name" value="Helicase_Restrict-Modif_Enz"/>
</dbReference>
<dbReference type="GO" id="GO:0016787">
    <property type="term" value="F:hydrolase activity"/>
    <property type="evidence" value="ECO:0007669"/>
    <property type="project" value="InterPro"/>
</dbReference>
<gene>
    <name evidence="2" type="ordered locus">CJA_1848</name>
</gene>
<organism evidence="2 3">
    <name type="scientific">Cellvibrio japonicus (strain Ueda107)</name>
    <name type="common">Pseudomonas fluorescens subsp. cellulosa</name>
    <dbReference type="NCBI Taxonomy" id="498211"/>
    <lineage>
        <taxon>Bacteria</taxon>
        <taxon>Pseudomonadati</taxon>
        <taxon>Pseudomonadota</taxon>
        <taxon>Gammaproteobacteria</taxon>
        <taxon>Cellvibrionales</taxon>
        <taxon>Cellvibrionaceae</taxon>
        <taxon>Cellvibrio</taxon>
    </lineage>
</organism>
<evidence type="ECO:0000259" key="1">
    <source>
        <dbReference type="Pfam" id="PF04851"/>
    </source>
</evidence>
<dbReference type="HOGENOM" id="CLU_020861_0_0_6"/>
<evidence type="ECO:0000313" key="2">
    <source>
        <dbReference type="EMBL" id="ACE85519.1"/>
    </source>
</evidence>
<dbReference type="EMBL" id="CP000934">
    <property type="protein sequence ID" value="ACE85519.1"/>
    <property type="molecule type" value="Genomic_DNA"/>
</dbReference>
<sequence>MMRLRGWQSACVEKALTQFRRGDNHFLCLATPGAGKTAMAATLAQRLLVLGLIDLVVCFSPSIIVASDFQISLQAHTQARMDGLIGSRGCSLTYQSMLHLDDGFWELLQAYRVLVIFDEIHHCAGDSVENANAWGEKIIRHIQGRAAYTLALTGTPWRSDRIPIALSQYCQENRIHCDFVYGLAQAIRDNVCRAPSITLVDNDRIVVKHGDKTDRYSSFADLLKESECSYQQLIDNDTLIVYLLKQSAKKLSQVRKHHATAGGLIVAASVDHAHKIAVLLERHLGQRACIATYLEDDAHAAIDAFRNNTDLWIISVGMVSEGTNIPRLRVCCHLTRVKTELHFRQVLGRILRMEAQPGESYLYLPAEPNLVEYANRVAEEIPASATVRRETMPPQDDGIPVVIKMDEPPTPMLDAGEIILENLLAPSAFADDGGLQPIHISLLAQSYDTTINMFGRFRQELLQLHQLYIPEPNRPLS</sequence>
<dbReference type="AlphaFoldDB" id="B3PGJ8"/>
<dbReference type="SUPFAM" id="SSF52540">
    <property type="entry name" value="P-loop containing nucleoside triphosphate hydrolases"/>
    <property type="match status" value="1"/>
</dbReference>
<accession>B3PGJ8</accession>
<dbReference type="Gene3D" id="3.40.50.300">
    <property type="entry name" value="P-loop containing nucleotide triphosphate hydrolases"/>
    <property type="match status" value="2"/>
</dbReference>
<dbReference type="Pfam" id="PF04851">
    <property type="entry name" value="ResIII"/>
    <property type="match status" value="1"/>
</dbReference>
<dbReference type="PANTHER" id="PTHR47396">
    <property type="entry name" value="TYPE I RESTRICTION ENZYME ECOKI R PROTEIN"/>
    <property type="match status" value="1"/>
</dbReference>
<proteinExistence type="predicted"/>
<dbReference type="InterPro" id="IPR006935">
    <property type="entry name" value="Helicase/UvrB_N"/>
</dbReference>
<reference evidence="2 3" key="1">
    <citation type="journal article" date="2008" name="J. Bacteriol.">
        <title>Insights into plant cell wall degradation from the genome sequence of the soil bacterium Cellvibrio japonicus.</title>
        <authorList>
            <person name="Deboy R.T."/>
            <person name="Mongodin E.F."/>
            <person name="Fouts D.E."/>
            <person name="Tailford L.E."/>
            <person name="Khouri H."/>
            <person name="Emerson J.B."/>
            <person name="Mohamoud Y."/>
            <person name="Watkins K."/>
            <person name="Henrissat B."/>
            <person name="Gilbert H.J."/>
            <person name="Nelson K.E."/>
        </authorList>
    </citation>
    <scope>NUCLEOTIDE SEQUENCE [LARGE SCALE GENOMIC DNA]</scope>
    <source>
        <strain evidence="2 3">Ueda107</strain>
    </source>
</reference>
<dbReference type="PANTHER" id="PTHR47396:SF1">
    <property type="entry name" value="ATP-DEPENDENT HELICASE IRC3-RELATED"/>
    <property type="match status" value="1"/>
</dbReference>
<name>B3PGJ8_CELJU</name>
<dbReference type="Proteomes" id="UP000001036">
    <property type="component" value="Chromosome"/>
</dbReference>
<dbReference type="GO" id="GO:0005829">
    <property type="term" value="C:cytosol"/>
    <property type="evidence" value="ECO:0007669"/>
    <property type="project" value="TreeGrafter"/>
</dbReference>
<dbReference type="eggNOG" id="COG1061">
    <property type="taxonomic scope" value="Bacteria"/>
</dbReference>
<dbReference type="STRING" id="498211.CJA_1848"/>
<dbReference type="GO" id="GO:0005524">
    <property type="term" value="F:ATP binding"/>
    <property type="evidence" value="ECO:0007669"/>
    <property type="project" value="InterPro"/>
</dbReference>
<protein>
    <submittedName>
        <fullName evidence="2">FOG: GGDEF domain</fullName>
    </submittedName>
</protein>
<evidence type="ECO:0000313" key="3">
    <source>
        <dbReference type="Proteomes" id="UP000001036"/>
    </source>
</evidence>
<feature type="domain" description="Helicase/UvrB N-terminal" evidence="1">
    <location>
        <begin position="2"/>
        <end position="156"/>
    </location>
</feature>
<keyword evidence="3" id="KW-1185">Reference proteome</keyword>
<dbReference type="InterPro" id="IPR027417">
    <property type="entry name" value="P-loop_NTPase"/>
</dbReference>
<dbReference type="GO" id="GO:0003677">
    <property type="term" value="F:DNA binding"/>
    <property type="evidence" value="ECO:0007669"/>
    <property type="project" value="InterPro"/>
</dbReference>
<dbReference type="KEGG" id="cja:CJA_1848"/>